<evidence type="ECO:0000256" key="4">
    <source>
        <dbReference type="ARBA" id="ARBA00022833"/>
    </source>
</evidence>
<keyword evidence="3" id="KW-0863">Zinc-finger</keyword>
<keyword evidence="2" id="KW-0547">Nucleotide-binding</keyword>
<evidence type="ECO:0000313" key="8">
    <source>
        <dbReference type="EMBL" id="KPL70394.1"/>
    </source>
</evidence>
<dbReference type="InterPro" id="IPR023288">
    <property type="entry name" value="Pa2218-like_dom_sf"/>
</dbReference>
<feature type="domain" description="Zinc finger DksA/TraR C4-type" evidence="6">
    <location>
        <begin position="171"/>
        <end position="200"/>
    </location>
</feature>
<dbReference type="InterPro" id="IPR053194">
    <property type="entry name" value="tRNA_methyltr_O"/>
</dbReference>
<dbReference type="GO" id="GO:0005525">
    <property type="term" value="F:GTP binding"/>
    <property type="evidence" value="ECO:0007669"/>
    <property type="project" value="UniProtKB-KW"/>
</dbReference>
<dbReference type="RefSeq" id="WP_062422274.1">
    <property type="nucleotide sequence ID" value="NZ_BBYA01000010.1"/>
</dbReference>
<name>A0A0N8GKR0_9CHLR</name>
<comment type="caution">
    <text evidence="8">The sequence shown here is derived from an EMBL/GenBank/DDBJ whole genome shotgun (WGS) entry which is preliminary data.</text>
</comment>
<dbReference type="SUPFAM" id="SSF143555">
    <property type="entry name" value="FwdE-like"/>
    <property type="match status" value="1"/>
</dbReference>
<reference evidence="8 9" key="1">
    <citation type="submission" date="2015-07" db="EMBL/GenBank/DDBJ databases">
        <title>Genome sequence of Leptolinea tardivitalis DSM 16556.</title>
        <authorList>
            <person name="Hemp J."/>
            <person name="Ward L.M."/>
            <person name="Pace L.A."/>
            <person name="Fischer W.W."/>
        </authorList>
    </citation>
    <scope>NUCLEOTIDE SEQUENCE [LARGE SCALE GENOMIC DNA]</scope>
    <source>
        <strain evidence="8 9">YMTK-2</strain>
    </source>
</reference>
<dbReference type="GO" id="GO:0008270">
    <property type="term" value="F:zinc ion binding"/>
    <property type="evidence" value="ECO:0007669"/>
    <property type="project" value="UniProtKB-KW"/>
</dbReference>
<keyword evidence="4" id="KW-0862">Zinc</keyword>
<dbReference type="Gene3D" id="1.10.3320.10">
    <property type="entry name" value="pa2218 like domain"/>
    <property type="match status" value="1"/>
</dbReference>
<feature type="domain" description="Formylmethanofuran dehydrogenase subunit E" evidence="7">
    <location>
        <begin position="15"/>
        <end position="151"/>
    </location>
</feature>
<dbReference type="Pfam" id="PF01258">
    <property type="entry name" value="zf-dskA_traR"/>
    <property type="match status" value="1"/>
</dbReference>
<evidence type="ECO:0000259" key="6">
    <source>
        <dbReference type="Pfam" id="PF01258"/>
    </source>
</evidence>
<dbReference type="InterPro" id="IPR037103">
    <property type="entry name" value="Tubulin/FtsZ-like_C"/>
</dbReference>
<evidence type="ECO:0000256" key="3">
    <source>
        <dbReference type="ARBA" id="ARBA00022771"/>
    </source>
</evidence>
<evidence type="ECO:0000256" key="1">
    <source>
        <dbReference type="ARBA" id="ARBA00022723"/>
    </source>
</evidence>
<evidence type="ECO:0000256" key="2">
    <source>
        <dbReference type="ARBA" id="ARBA00022741"/>
    </source>
</evidence>
<accession>A0A0N8GKR0</accession>
<organism evidence="8 9">
    <name type="scientific">Leptolinea tardivitalis</name>
    <dbReference type="NCBI Taxonomy" id="229920"/>
    <lineage>
        <taxon>Bacteria</taxon>
        <taxon>Bacillati</taxon>
        <taxon>Chloroflexota</taxon>
        <taxon>Anaerolineae</taxon>
        <taxon>Anaerolineales</taxon>
        <taxon>Anaerolineaceae</taxon>
        <taxon>Leptolinea</taxon>
    </lineage>
</organism>
<dbReference type="PANTHER" id="PTHR39418:SF1">
    <property type="entry name" value="DEHYDROGENASE"/>
    <property type="match status" value="1"/>
</dbReference>
<gene>
    <name evidence="8" type="ORF">ADM99_14670</name>
</gene>
<proteinExistence type="predicted"/>
<evidence type="ECO:0008006" key="10">
    <source>
        <dbReference type="Google" id="ProtNLM"/>
    </source>
</evidence>
<dbReference type="Proteomes" id="UP000050430">
    <property type="component" value="Unassembled WGS sequence"/>
</dbReference>
<dbReference type="Pfam" id="PF02663">
    <property type="entry name" value="FmdE"/>
    <property type="match status" value="1"/>
</dbReference>
<keyword evidence="5" id="KW-0342">GTP-binding</keyword>
<dbReference type="Gene3D" id="3.30.1330.20">
    <property type="entry name" value="Tubulin/FtsZ, C-terminal domain"/>
    <property type="match status" value="1"/>
</dbReference>
<dbReference type="InterPro" id="IPR003814">
    <property type="entry name" value="FmdEsu_dom"/>
</dbReference>
<sequence>MNQNDELYKAGLLLHGHKCPAMPMGLRAGVAALKALGVERATDGQLTALVEIDSDHCATCYADGVMMATGCTFGKGNIRKLGYGKFVLTLIDNKSGRSVRVATRNEVIKRNQESEFIQFRKKGVPASKIAAELINPAVDFILAESDENLFKIDPIQEIKLTPGRPHDFNTHICEECGEVMVERYARIKNGKTVCIPCAEKSA</sequence>
<protein>
    <recommendedName>
        <fullName evidence="10">Formylmethanofuran dehydrogenase</fullName>
    </recommendedName>
</protein>
<evidence type="ECO:0000256" key="5">
    <source>
        <dbReference type="ARBA" id="ARBA00023134"/>
    </source>
</evidence>
<keyword evidence="1" id="KW-0479">Metal-binding</keyword>
<evidence type="ECO:0000259" key="7">
    <source>
        <dbReference type="Pfam" id="PF02663"/>
    </source>
</evidence>
<evidence type="ECO:0000313" key="9">
    <source>
        <dbReference type="Proteomes" id="UP000050430"/>
    </source>
</evidence>
<dbReference type="PANTHER" id="PTHR39418">
    <property type="entry name" value="DEHYDROGENASE-RELATED"/>
    <property type="match status" value="1"/>
</dbReference>
<dbReference type="EMBL" id="LGCK01000014">
    <property type="protein sequence ID" value="KPL70394.1"/>
    <property type="molecule type" value="Genomic_DNA"/>
</dbReference>
<dbReference type="InterPro" id="IPR000962">
    <property type="entry name" value="Znf_DskA_TraR"/>
</dbReference>
<dbReference type="AlphaFoldDB" id="A0A0N8GKR0"/>
<keyword evidence="9" id="KW-1185">Reference proteome</keyword>
<dbReference type="OrthoDB" id="9804309at2"/>
<dbReference type="STRING" id="229920.ADM99_14670"/>